<dbReference type="InterPro" id="IPR050680">
    <property type="entry name" value="YpeA/RimI_acetyltransf"/>
</dbReference>
<dbReference type="PROSITE" id="PS51186">
    <property type="entry name" value="GNAT"/>
    <property type="match status" value="1"/>
</dbReference>
<proteinExistence type="predicted"/>
<evidence type="ECO:0000256" key="2">
    <source>
        <dbReference type="ARBA" id="ARBA00023315"/>
    </source>
</evidence>
<feature type="domain" description="N-acetyltransferase" evidence="3">
    <location>
        <begin position="21"/>
        <end position="154"/>
    </location>
</feature>
<protein>
    <submittedName>
        <fullName evidence="4">Acetyltransferase (GNAT) family protein</fullName>
    </submittedName>
</protein>
<dbReference type="GO" id="GO:0016747">
    <property type="term" value="F:acyltransferase activity, transferring groups other than amino-acyl groups"/>
    <property type="evidence" value="ECO:0007669"/>
    <property type="project" value="InterPro"/>
</dbReference>
<dbReference type="Gene3D" id="3.40.630.30">
    <property type="match status" value="1"/>
</dbReference>
<reference evidence="4 5" key="1">
    <citation type="submission" date="2016-10" db="EMBL/GenBank/DDBJ databases">
        <authorList>
            <person name="de Groot N.N."/>
        </authorList>
    </citation>
    <scope>NUCLEOTIDE SEQUENCE [LARGE SCALE GENOMIC DNA]</scope>
    <source>
        <strain evidence="4 5">YAD2003</strain>
    </source>
</reference>
<evidence type="ECO:0000259" key="3">
    <source>
        <dbReference type="PROSITE" id="PS51186"/>
    </source>
</evidence>
<dbReference type="PANTHER" id="PTHR43420">
    <property type="entry name" value="ACETYLTRANSFERASE"/>
    <property type="match status" value="1"/>
</dbReference>
<dbReference type="EMBL" id="FNWV01000002">
    <property type="protein sequence ID" value="SEH45272.1"/>
    <property type="molecule type" value="Genomic_DNA"/>
</dbReference>
<dbReference type="Proteomes" id="UP000183190">
    <property type="component" value="Unassembled WGS sequence"/>
</dbReference>
<organism evidence="4 5">
    <name type="scientific">Ruminococcus flavefaciens</name>
    <dbReference type="NCBI Taxonomy" id="1265"/>
    <lineage>
        <taxon>Bacteria</taxon>
        <taxon>Bacillati</taxon>
        <taxon>Bacillota</taxon>
        <taxon>Clostridia</taxon>
        <taxon>Eubacteriales</taxon>
        <taxon>Oscillospiraceae</taxon>
        <taxon>Ruminococcus</taxon>
    </lineage>
</organism>
<sequence length="154" mass="18038">MKSFYVYKMEYTGECVTADNVKLLPFSDKYYSQYERVYNECFYDMRRALDIEPYNFLCDIRQLNGKKENIFLLIEGETIIGSVGCFGAEIDDLIVNKKYRGKGFGKRLLIWAIGHIREYTVEPITLHVAEWNKKAVGLYTQNGFVIKSRELISR</sequence>
<accession>A0A1H6I9I0</accession>
<dbReference type="AlphaFoldDB" id="A0A1H6I9I0"/>
<dbReference type="InterPro" id="IPR016181">
    <property type="entry name" value="Acyl_CoA_acyltransferase"/>
</dbReference>
<keyword evidence="2" id="KW-0012">Acyltransferase</keyword>
<dbReference type="RefSeq" id="WP_074714523.1">
    <property type="nucleotide sequence ID" value="NZ_FNWV01000002.1"/>
</dbReference>
<gene>
    <name evidence="4" type="ORF">SAMN02910265_00712</name>
</gene>
<name>A0A1H6I9I0_RUMFL</name>
<evidence type="ECO:0000313" key="4">
    <source>
        <dbReference type="EMBL" id="SEH45272.1"/>
    </source>
</evidence>
<evidence type="ECO:0000256" key="1">
    <source>
        <dbReference type="ARBA" id="ARBA00022679"/>
    </source>
</evidence>
<dbReference type="OrthoDB" id="95438at2"/>
<evidence type="ECO:0000313" key="5">
    <source>
        <dbReference type="Proteomes" id="UP000183190"/>
    </source>
</evidence>
<keyword evidence="1 4" id="KW-0808">Transferase</keyword>
<dbReference type="CDD" id="cd04301">
    <property type="entry name" value="NAT_SF"/>
    <property type="match status" value="1"/>
</dbReference>
<dbReference type="SUPFAM" id="SSF55729">
    <property type="entry name" value="Acyl-CoA N-acyltransferases (Nat)"/>
    <property type="match status" value="1"/>
</dbReference>
<dbReference type="InterPro" id="IPR000182">
    <property type="entry name" value="GNAT_dom"/>
</dbReference>
<dbReference type="Pfam" id="PF00583">
    <property type="entry name" value="Acetyltransf_1"/>
    <property type="match status" value="1"/>
</dbReference>